<keyword evidence="4" id="KW-0067">ATP-binding</keyword>
<evidence type="ECO:0000256" key="4">
    <source>
        <dbReference type="ARBA" id="ARBA00022840"/>
    </source>
</evidence>
<dbReference type="AlphaFoldDB" id="W0NTV5"/>
<evidence type="ECO:0000256" key="3">
    <source>
        <dbReference type="ARBA" id="ARBA00022741"/>
    </source>
</evidence>
<dbReference type="SUPFAM" id="SSF52540">
    <property type="entry name" value="P-loop containing nucleoside triphosphate hydrolases"/>
    <property type="match status" value="1"/>
</dbReference>
<proteinExistence type="predicted"/>
<dbReference type="Pfam" id="PF00005">
    <property type="entry name" value="ABC_tran"/>
    <property type="match status" value="1"/>
</dbReference>
<dbReference type="PROSITE" id="PS00211">
    <property type="entry name" value="ABC_TRANSPORTER_1"/>
    <property type="match status" value="1"/>
</dbReference>
<dbReference type="GO" id="GO:0016020">
    <property type="term" value="C:membrane"/>
    <property type="evidence" value="ECO:0007669"/>
    <property type="project" value="InterPro"/>
</dbReference>
<evidence type="ECO:0000256" key="6">
    <source>
        <dbReference type="ARBA" id="ARBA00023136"/>
    </source>
</evidence>
<dbReference type="GO" id="GO:0005524">
    <property type="term" value="F:ATP binding"/>
    <property type="evidence" value="ECO:0007669"/>
    <property type="project" value="UniProtKB-KW"/>
</dbReference>
<evidence type="ECO:0000256" key="5">
    <source>
        <dbReference type="ARBA" id="ARBA00022967"/>
    </source>
</evidence>
<dbReference type="PANTHER" id="PTHR43166">
    <property type="entry name" value="AMINO ACID IMPORT ATP-BINDING PROTEIN"/>
    <property type="match status" value="1"/>
</dbReference>
<dbReference type="InterPro" id="IPR017871">
    <property type="entry name" value="ABC_transporter-like_CS"/>
</dbReference>
<evidence type="ECO:0000259" key="7">
    <source>
        <dbReference type="PROSITE" id="PS50893"/>
    </source>
</evidence>
<dbReference type="PROSITE" id="PS50893">
    <property type="entry name" value="ABC_TRANSPORTER_2"/>
    <property type="match status" value="1"/>
</dbReference>
<keyword evidence="3" id="KW-0547">Nucleotide-binding</keyword>
<dbReference type="InterPro" id="IPR003439">
    <property type="entry name" value="ABC_transporter-like_ATP-bd"/>
</dbReference>
<feature type="domain" description="ABC transporter" evidence="7">
    <location>
        <begin position="5"/>
        <end position="255"/>
    </location>
</feature>
<dbReference type="InterPro" id="IPR003593">
    <property type="entry name" value="AAA+_ATPase"/>
</dbReference>
<sequence length="286" mass="31164">MDSIVSVADLNKTFGENRALNNINLDLSHRGMTALLGPSGSGKSTLLRHLNGLMAGDKSNGTSGEIQIMGQPVQLGGKVHKQIRSTSSQAGFIFQQFNLVNRLSVLTNVLIGALSETPWWRSLSGQFTQMQQKKALEALDRVGMAAFAHQRVSTLSGGQQQRVAIARALMQDAKIIFADEPIASLDPESSRIVMELLQQINQQENIPVIVTLHQVEHALNYCEHVIALRDGHIFYQGSSNGLTTTQLEALYRGKTEEAGVIVEGHFPNTPISEASLETNPTTVNIQ</sequence>
<protein>
    <submittedName>
        <fullName evidence="8">COG3638 ABC-type phosphate/phosphonate transport system, ATPase component</fullName>
    </submittedName>
</protein>
<dbReference type="Gene3D" id="3.40.50.300">
    <property type="entry name" value="P-loop containing nucleotide triphosphate hydrolases"/>
    <property type="match status" value="1"/>
</dbReference>
<keyword evidence="1" id="KW-0813">Transport</keyword>
<keyword evidence="2" id="KW-1003">Cell membrane</keyword>
<organism evidence="8">
    <name type="scientific">uncultured bacterium B3TF_MPn_8</name>
    <dbReference type="NCBI Taxonomy" id="1439868"/>
    <lineage>
        <taxon>Bacteria</taxon>
        <taxon>environmental samples</taxon>
    </lineage>
</organism>
<dbReference type="GO" id="GO:0015416">
    <property type="term" value="F:ABC-type phosphonate transporter activity"/>
    <property type="evidence" value="ECO:0007669"/>
    <property type="project" value="InterPro"/>
</dbReference>
<dbReference type="SMART" id="SM00382">
    <property type="entry name" value="AAA"/>
    <property type="match status" value="1"/>
</dbReference>
<evidence type="ECO:0000256" key="1">
    <source>
        <dbReference type="ARBA" id="ARBA00022448"/>
    </source>
</evidence>
<dbReference type="InterPro" id="IPR012693">
    <property type="entry name" value="ABC_transpr_PhnC"/>
</dbReference>
<dbReference type="EMBL" id="KF742554">
    <property type="protein sequence ID" value="AHG52968.1"/>
    <property type="molecule type" value="Genomic_DNA"/>
</dbReference>
<reference evidence="8" key="1">
    <citation type="journal article" date="2013" name="Front. Microbiol.">
        <title>Metatranscriptomic and functional metagenomic analysis of methylphosphonate utilization by marine bacteria.</title>
        <authorList>
            <person name="Martinez A."/>
            <person name="Ventouras L.A."/>
            <person name="Wilson S.T."/>
            <person name="Karl D.M."/>
            <person name="Delong E.F."/>
        </authorList>
    </citation>
    <scope>NUCLEOTIDE SEQUENCE</scope>
</reference>
<name>W0NTV5_9BACT</name>
<dbReference type="CDD" id="cd03256">
    <property type="entry name" value="ABC_PhnC_transporter"/>
    <property type="match status" value="1"/>
</dbReference>
<keyword evidence="5" id="KW-1278">Translocase</keyword>
<dbReference type="InterPro" id="IPR050086">
    <property type="entry name" value="MetN_ABC_transporter-like"/>
</dbReference>
<dbReference type="PANTHER" id="PTHR43166:SF6">
    <property type="entry name" value="PHOSPHONATES IMPORT ATP-BINDING PROTEIN PHNC"/>
    <property type="match status" value="1"/>
</dbReference>
<dbReference type="NCBIfam" id="TIGR02315">
    <property type="entry name" value="ABC_phnC"/>
    <property type="match status" value="1"/>
</dbReference>
<dbReference type="InterPro" id="IPR027417">
    <property type="entry name" value="P-loop_NTPase"/>
</dbReference>
<evidence type="ECO:0000256" key="2">
    <source>
        <dbReference type="ARBA" id="ARBA00022475"/>
    </source>
</evidence>
<dbReference type="GO" id="GO:0016887">
    <property type="term" value="F:ATP hydrolysis activity"/>
    <property type="evidence" value="ECO:0007669"/>
    <property type="project" value="InterPro"/>
</dbReference>
<accession>W0NTV5</accession>
<evidence type="ECO:0000313" key="8">
    <source>
        <dbReference type="EMBL" id="AHG52968.1"/>
    </source>
</evidence>
<keyword evidence="6" id="KW-0472">Membrane</keyword>